<dbReference type="RefSeq" id="WP_009133594.1">
    <property type="nucleotide sequence ID" value="NZ_CP102250.1"/>
</dbReference>
<keyword evidence="2" id="KW-0813">Transport</keyword>
<dbReference type="CDD" id="cd03214">
    <property type="entry name" value="ABC_Iron-Siderophores_B12_Hemin"/>
    <property type="match status" value="1"/>
</dbReference>
<evidence type="ECO:0000259" key="10">
    <source>
        <dbReference type="PROSITE" id="PS50893"/>
    </source>
</evidence>
<keyword evidence="6" id="KW-0067">ATP-binding</keyword>
<dbReference type="SUPFAM" id="SSF52540">
    <property type="entry name" value="P-loop containing nucleoside triphosphate hydrolases"/>
    <property type="match status" value="1"/>
</dbReference>
<dbReference type="Proteomes" id="UP000006008">
    <property type="component" value="Unassembled WGS sequence"/>
</dbReference>
<dbReference type="InterPro" id="IPR003593">
    <property type="entry name" value="AAA+_ATPase"/>
</dbReference>
<dbReference type="PANTHER" id="PTHR42771">
    <property type="entry name" value="IRON(3+)-HYDROXAMATE IMPORT ATP-BINDING PROTEIN FHUC"/>
    <property type="match status" value="1"/>
</dbReference>
<dbReference type="OrthoDB" id="9787851at2"/>
<evidence type="ECO:0000256" key="6">
    <source>
        <dbReference type="ARBA" id="ARBA00022840"/>
    </source>
</evidence>
<evidence type="ECO:0000313" key="12">
    <source>
        <dbReference type="Proteomes" id="UP000006008"/>
    </source>
</evidence>
<dbReference type="PANTHER" id="PTHR42771:SF2">
    <property type="entry name" value="IRON(3+)-HYDROXAMATE IMPORT ATP-BINDING PROTEIN FHUC"/>
    <property type="match status" value="1"/>
</dbReference>
<keyword evidence="12" id="KW-1185">Reference proteome</keyword>
<dbReference type="eggNOG" id="COG1120">
    <property type="taxonomic scope" value="Bacteria"/>
</dbReference>
<dbReference type="GO" id="GO:0005886">
    <property type="term" value="C:plasma membrane"/>
    <property type="evidence" value="ECO:0007669"/>
    <property type="project" value="UniProtKB-SubCell"/>
</dbReference>
<dbReference type="GO" id="GO:0006826">
    <property type="term" value="P:iron ion transport"/>
    <property type="evidence" value="ECO:0007669"/>
    <property type="project" value="UniProtKB-KW"/>
</dbReference>
<dbReference type="PROSITE" id="PS50893">
    <property type="entry name" value="ABC_TRANSPORTER_2"/>
    <property type="match status" value="1"/>
</dbReference>
<evidence type="ECO:0000256" key="7">
    <source>
        <dbReference type="ARBA" id="ARBA00023004"/>
    </source>
</evidence>
<dbReference type="GO" id="GO:0005524">
    <property type="term" value="F:ATP binding"/>
    <property type="evidence" value="ECO:0007669"/>
    <property type="project" value="UniProtKB-KW"/>
</dbReference>
<organism evidence="11 12">
    <name type="scientific">Alistipes indistinctus YIT 12060</name>
    <dbReference type="NCBI Taxonomy" id="742725"/>
    <lineage>
        <taxon>Bacteria</taxon>
        <taxon>Pseudomonadati</taxon>
        <taxon>Bacteroidota</taxon>
        <taxon>Bacteroidia</taxon>
        <taxon>Bacteroidales</taxon>
        <taxon>Rikenellaceae</taxon>
        <taxon>Alistipes</taxon>
    </lineage>
</organism>
<dbReference type="InterPro" id="IPR003439">
    <property type="entry name" value="ABC_transporter-like_ATP-bd"/>
</dbReference>
<dbReference type="EMBL" id="ADLD01000009">
    <property type="protein sequence ID" value="EHB92584.1"/>
    <property type="molecule type" value="Genomic_DNA"/>
</dbReference>
<sequence>MSEAENDTIRLQGLALGYPGRTLFENVDLSFGRGELTALIGRNGTGKSTLLRTIMGLLRPLRGSILIGQKSVHELPQRMIAAQISFVSTDDVRMGHLKVYDVVGLGRAPYTNWIGRLTDADRAAVEESLRLVGMETFGDKGIDTLSDGERQRVMIARSLAQDTPMILLDEPTAFLDLPNKYEIGLLLRSLAHNHGKTILFSTHDLNITLDLCDRIVMIDRGKFLHGTPDEMIANGSIGHLFDGTSIRFDREKGAVSLTPEKKPAFGQHTVKY</sequence>
<keyword evidence="5" id="KW-0547">Nucleotide-binding</keyword>
<reference evidence="11 12" key="1">
    <citation type="submission" date="2011-08" db="EMBL/GenBank/DDBJ databases">
        <title>The Genome Sequence of Alistipes indistinctus YIT 12060.</title>
        <authorList>
            <consortium name="The Broad Institute Genome Sequencing Platform"/>
            <person name="Earl A."/>
            <person name="Ward D."/>
            <person name="Feldgarden M."/>
            <person name="Gevers D."/>
            <person name="Morotomi M."/>
            <person name="Young S.K."/>
            <person name="Zeng Q."/>
            <person name="Gargeya S."/>
            <person name="Fitzgerald M."/>
            <person name="Haas B."/>
            <person name="Abouelleil A."/>
            <person name="Alvarado L."/>
            <person name="Arachchi H.M."/>
            <person name="Berlin A."/>
            <person name="Brown A."/>
            <person name="Chapman S.B."/>
            <person name="Chen Z."/>
            <person name="Dunbar C."/>
            <person name="Freedman E."/>
            <person name="Gearin G."/>
            <person name="Gellesch M."/>
            <person name="Goldberg J."/>
            <person name="Griggs A."/>
            <person name="Gujja S."/>
            <person name="Heiman D."/>
            <person name="Howarth C."/>
            <person name="Larson L."/>
            <person name="Lui A."/>
            <person name="MacDonald P.J.P."/>
            <person name="Montmayeur A."/>
            <person name="Murphy C."/>
            <person name="Neiman D."/>
            <person name="Pearson M."/>
            <person name="Priest M."/>
            <person name="Roberts A."/>
            <person name="Saif S."/>
            <person name="Shea T."/>
            <person name="Shenoy N."/>
            <person name="Sisk P."/>
            <person name="Stolte C."/>
            <person name="Sykes S."/>
            <person name="Wortman J."/>
            <person name="Nusbaum C."/>
            <person name="Birren B."/>
        </authorList>
    </citation>
    <scope>NUCLEOTIDE SEQUENCE [LARGE SCALE GENOMIC DNA]</scope>
    <source>
        <strain evidence="11 12">YIT 12060</strain>
    </source>
</reference>
<evidence type="ECO:0000256" key="8">
    <source>
        <dbReference type="ARBA" id="ARBA00023065"/>
    </source>
</evidence>
<keyword evidence="7" id="KW-0408">Iron</keyword>
<evidence type="ECO:0000256" key="1">
    <source>
        <dbReference type="ARBA" id="ARBA00004202"/>
    </source>
</evidence>
<dbReference type="PATRIC" id="fig|742725.3.peg.840"/>
<evidence type="ECO:0000313" key="11">
    <source>
        <dbReference type="EMBL" id="EHB92584.1"/>
    </source>
</evidence>
<dbReference type="Gene3D" id="3.40.50.300">
    <property type="entry name" value="P-loop containing nucleotide triphosphate hydrolases"/>
    <property type="match status" value="1"/>
</dbReference>
<keyword evidence="4" id="KW-0410">Iron transport</keyword>
<dbReference type="AlphaFoldDB" id="G5H7Y5"/>
<dbReference type="Pfam" id="PF00005">
    <property type="entry name" value="ABC_tran"/>
    <property type="match status" value="1"/>
</dbReference>
<evidence type="ECO:0000256" key="4">
    <source>
        <dbReference type="ARBA" id="ARBA00022496"/>
    </source>
</evidence>
<comment type="caution">
    <text evidence="11">The sequence shown here is derived from an EMBL/GenBank/DDBJ whole genome shotgun (WGS) entry which is preliminary data.</text>
</comment>
<gene>
    <name evidence="11" type="ORF">HMPREF9450_00788</name>
</gene>
<dbReference type="SMART" id="SM00382">
    <property type="entry name" value="AAA"/>
    <property type="match status" value="1"/>
</dbReference>
<feature type="domain" description="ABC transporter" evidence="10">
    <location>
        <begin position="9"/>
        <end position="245"/>
    </location>
</feature>
<protein>
    <recommendedName>
        <fullName evidence="10">ABC transporter domain-containing protein</fullName>
    </recommendedName>
</protein>
<evidence type="ECO:0000256" key="3">
    <source>
        <dbReference type="ARBA" id="ARBA00022475"/>
    </source>
</evidence>
<dbReference type="GO" id="GO:0016887">
    <property type="term" value="F:ATP hydrolysis activity"/>
    <property type="evidence" value="ECO:0007669"/>
    <property type="project" value="InterPro"/>
</dbReference>
<keyword evidence="9" id="KW-0472">Membrane</keyword>
<dbReference type="HOGENOM" id="CLU_000604_1_11_10"/>
<evidence type="ECO:0000256" key="9">
    <source>
        <dbReference type="ARBA" id="ARBA00023136"/>
    </source>
</evidence>
<dbReference type="GeneID" id="92816197"/>
<evidence type="ECO:0000256" key="2">
    <source>
        <dbReference type="ARBA" id="ARBA00022448"/>
    </source>
</evidence>
<dbReference type="InterPro" id="IPR051535">
    <property type="entry name" value="Siderophore_ABC-ATPase"/>
</dbReference>
<dbReference type="InterPro" id="IPR027417">
    <property type="entry name" value="P-loop_NTPase"/>
</dbReference>
<keyword evidence="3" id="KW-1003">Cell membrane</keyword>
<keyword evidence="8" id="KW-0406">Ion transport</keyword>
<dbReference type="FunFam" id="3.40.50.300:FF:000134">
    <property type="entry name" value="Iron-enterobactin ABC transporter ATP-binding protein"/>
    <property type="match status" value="1"/>
</dbReference>
<dbReference type="STRING" id="742725.HMPREF9450_00788"/>
<name>G5H7Y5_9BACT</name>
<proteinExistence type="predicted"/>
<evidence type="ECO:0000256" key="5">
    <source>
        <dbReference type="ARBA" id="ARBA00022741"/>
    </source>
</evidence>
<comment type="subcellular location">
    <subcellularLocation>
        <location evidence="1">Cell membrane</location>
        <topology evidence="1">Peripheral membrane protein</topology>
    </subcellularLocation>
</comment>
<accession>G5H7Y5</accession>